<keyword evidence="2" id="KW-0732">Signal</keyword>
<sequence length="1509" mass="156911">MKFKLYKNRFLLSLSWGIILTCFPPLVAFSQQTQPIIPAEDGTGTVVSPEGEVFHIQGGTRSSDGGNLFHTFEQFGLNAGQTANFLSNPEIRNILGRVTGVNASYINGLIQVTGGQSNLFLINPAGLVFGPDAALNVPGAFTATTATGIEFEAGWFDGEGFNNYSQLIGKPLAFSFSTQEVGSIINAARLSVNPNQNLSLIGGTLLNTGTLSAPGGTITLAAVPGESLVRIAQEGYLLSIEVNPQGLNSGNSGSLPLSVNPLSLPELLTQTGVGHATGVTVTEGGMVILTGSGLPVAQGDLVMSDRPVSSTVPEDRPTINSANAIVSAPETLTIVGGQLRTTGDLTLRGGDTVRIREGETGFQAIAGGNLAIFADQSIDILALTGIQPAFQAGGNLRLVSPGNISGDSNFSAGGNFSIENALGGGGQFVSEYDPIISASGDVILGSYQGVSLKIEAGGAIAAEDITITGPDTTLGNLNDPDAELLLNEATLILRSGVGSVVNPTNIPTTLGNTFLVTRPRSQPANITLGRVSTAGGPVILNSAGELFVDAIATAGGEIRLTANNNITATGALNSQGGDINITAGNFLRVLNTVNNQNGVNASISSVESGDRGGDIRIQHNGGTTTPFIIGDATVNGTAGAITTGSTTISPNFSVPVPPSRYTQGNITIVTQSPNETPTDPGDGTPTDPGDETPTDPGDETPTDPGDETPTNPGDETPTQPGTGTPTDPGDGTPSQPGTGTPSQPGTGTPTQPGTGTPTQPGTGTPTQPGTGTPSQPGDGTPTQPGTGTPSQPGDGTPTQPGTGTPTQPGTGTPTQPGTGTPTQPGTGTPTQPGTGTPTQPGTGTPTQPGTGTPTQPGTGTPSQPGTGTPTQPGTGTPSQPGTGTPTQPGDGTPTQPGTGTPSQPGTGTPTQPGDGTPTQPDPTSPPIGSDNPSTGPIVNPPIQPNPVPPPFIISPAPDSSNPPGANISNPVPPANNGGGNVSIPPGENGGENLPIAPIATPAPLDPATPNGESRSQAIVRNLRSLQLEVARNLGETEIANTLAPPLPDFQGMGPGGSYLAETSQMSVWVEAQNAPDIRTISRIDIEQQIDQGNITEAISLLDMYFTEELSVYLGQPVGRNVKTFTALQEKFEHDSEPTGTKPAILYTFVRDQQLDLILMPSKGNPIYKKVEEADRETLLKVVTDFRKAIADPRSRTTKSYQVPAQQLYEWFIQPLAEDLVELEIDTLMFSMDEGLRSLPVSALYDQEQFLIEQYTIGIIPSVNLTEMNYNPLNNAQLLAMGVSQFAEMYPLPAVPVEINSILTEWPGQSFLNEELTLKNMQEYRQKGAFQMIHLATHADFKPGSPSNSFIKLWDTTLPLSELRRLNWTDPPVELLVLSACRTAIGDRNAELGFAGLAVQAGVKSALASIWYISDEGTVALMTEFYNQFRSGWINEDGTASSTRPYIKAEALRRAQIAMIQGDWRIENGKWIAKNPDRTISLPSELTQVANQNLNHPYYWAAFVMIGSPW</sequence>
<evidence type="ECO:0000259" key="3">
    <source>
        <dbReference type="SMART" id="SM00912"/>
    </source>
</evidence>
<dbReference type="SUPFAM" id="SSF51126">
    <property type="entry name" value="Pectin lyase-like"/>
    <property type="match status" value="1"/>
</dbReference>
<dbReference type="PANTHER" id="PTHR47641:SF10">
    <property type="entry name" value="SERINE-RICH 25 KDA ANTIGEN PROTEIN"/>
    <property type="match status" value="1"/>
</dbReference>
<reference evidence="4 5" key="1">
    <citation type="journal article" date="2022" name="Front. Microbiol.">
        <title>High genomic differentiation and limited gene flow indicate recent cryptic speciation within the genus Laspinema (cyanobacteria).</title>
        <authorList>
            <person name="Stanojkovic A."/>
            <person name="Skoupy S."/>
            <person name="Skaloud P."/>
            <person name="Dvorak P."/>
        </authorList>
    </citation>
    <scope>NUCLEOTIDE SEQUENCE [LARGE SCALE GENOMIC DNA]</scope>
    <source>
        <strain evidence="4 5">D2a</strain>
    </source>
</reference>
<accession>A0ABT2MUD9</accession>
<keyword evidence="5" id="KW-1185">Reference proteome</keyword>
<dbReference type="InterPro" id="IPR011050">
    <property type="entry name" value="Pectin_lyase_fold/virulence"/>
</dbReference>
<dbReference type="SMART" id="SM00912">
    <property type="entry name" value="Haemagg_act"/>
    <property type="match status" value="1"/>
</dbReference>
<protein>
    <submittedName>
        <fullName evidence="4">CHAT domain-containing protein</fullName>
    </submittedName>
</protein>
<dbReference type="EMBL" id="JAMXFF010000021">
    <property type="protein sequence ID" value="MCT7967605.1"/>
    <property type="molecule type" value="Genomic_DNA"/>
</dbReference>
<feature type="compositionally biased region" description="Polar residues" evidence="1">
    <location>
        <begin position="958"/>
        <end position="968"/>
    </location>
</feature>
<dbReference type="RefSeq" id="WP_368007179.1">
    <property type="nucleotide sequence ID" value="NZ_JAMXFF010000021.1"/>
</dbReference>
<feature type="signal peptide" evidence="2">
    <location>
        <begin position="1"/>
        <end position="28"/>
    </location>
</feature>
<dbReference type="PANTHER" id="PTHR47641">
    <property type="entry name" value="PERIAXIN-LIKE"/>
    <property type="match status" value="1"/>
</dbReference>
<dbReference type="Proteomes" id="UP001525890">
    <property type="component" value="Unassembled WGS sequence"/>
</dbReference>
<feature type="compositionally biased region" description="Low complexity" evidence="1">
    <location>
        <begin position="707"/>
        <end position="918"/>
    </location>
</feature>
<feature type="chain" id="PRO_5047294359" evidence="2">
    <location>
        <begin position="29"/>
        <end position="1509"/>
    </location>
</feature>
<dbReference type="InterPro" id="IPR012334">
    <property type="entry name" value="Pectin_lyas_fold"/>
</dbReference>
<comment type="caution">
    <text evidence="4">The sequence shown here is derived from an EMBL/GenBank/DDBJ whole genome shotgun (WGS) entry which is preliminary data.</text>
</comment>
<dbReference type="InterPro" id="IPR008638">
    <property type="entry name" value="FhaB/CdiA-like_TPS"/>
</dbReference>
<feature type="domain" description="Filamentous haemagglutinin FhaB/tRNA nuclease CdiA-like TPS" evidence="3">
    <location>
        <begin position="38"/>
        <end position="152"/>
    </location>
</feature>
<feature type="region of interest" description="Disordered" evidence="1">
    <location>
        <begin position="669"/>
        <end position="1014"/>
    </location>
</feature>
<evidence type="ECO:0000313" key="4">
    <source>
        <dbReference type="EMBL" id="MCT7967605.1"/>
    </source>
</evidence>
<dbReference type="Gene3D" id="2.160.20.10">
    <property type="entry name" value="Single-stranded right-handed beta-helix, Pectin lyase-like"/>
    <property type="match status" value="1"/>
</dbReference>
<evidence type="ECO:0000256" key="1">
    <source>
        <dbReference type="SAM" id="MobiDB-lite"/>
    </source>
</evidence>
<feature type="region of interest" description="Disordered" evidence="1">
    <location>
        <begin position="643"/>
        <end position="662"/>
    </location>
</feature>
<name>A0ABT2MUD9_9CYAN</name>
<evidence type="ECO:0000313" key="5">
    <source>
        <dbReference type="Proteomes" id="UP001525890"/>
    </source>
</evidence>
<organism evidence="4 5">
    <name type="scientific">Laspinema palackyanum D2a</name>
    <dbReference type="NCBI Taxonomy" id="2953684"/>
    <lineage>
        <taxon>Bacteria</taxon>
        <taxon>Bacillati</taxon>
        <taxon>Cyanobacteriota</taxon>
        <taxon>Cyanophyceae</taxon>
        <taxon>Oscillatoriophycideae</taxon>
        <taxon>Oscillatoriales</taxon>
        <taxon>Laspinemataceae</taxon>
        <taxon>Laspinema</taxon>
        <taxon>Laspinema palackyanum</taxon>
    </lineage>
</organism>
<feature type="compositionally biased region" description="Low complexity" evidence="1">
    <location>
        <begin position="673"/>
        <end position="687"/>
    </location>
</feature>
<dbReference type="NCBIfam" id="TIGR01901">
    <property type="entry name" value="adhes_NPXG"/>
    <property type="match status" value="1"/>
</dbReference>
<feature type="compositionally biased region" description="Pro residues" evidence="1">
    <location>
        <begin position="938"/>
        <end position="952"/>
    </location>
</feature>
<dbReference type="Pfam" id="PF12770">
    <property type="entry name" value="CHAT"/>
    <property type="match status" value="1"/>
</dbReference>
<feature type="compositionally biased region" description="Acidic residues" evidence="1">
    <location>
        <begin position="688"/>
        <end position="706"/>
    </location>
</feature>
<feature type="compositionally biased region" description="Low complexity" evidence="1">
    <location>
        <begin position="993"/>
        <end position="1009"/>
    </location>
</feature>
<dbReference type="InterPro" id="IPR024983">
    <property type="entry name" value="CHAT_dom"/>
</dbReference>
<gene>
    <name evidence="4" type="ORF">NG799_14790</name>
</gene>
<dbReference type="Pfam" id="PF05860">
    <property type="entry name" value="TPS"/>
    <property type="match status" value="1"/>
</dbReference>
<evidence type="ECO:0000256" key="2">
    <source>
        <dbReference type="SAM" id="SignalP"/>
    </source>
</evidence>
<proteinExistence type="predicted"/>